<evidence type="ECO:0000313" key="2">
    <source>
        <dbReference type="EMBL" id="KDP35859.1"/>
    </source>
</evidence>
<feature type="region of interest" description="Disordered" evidence="1">
    <location>
        <begin position="65"/>
        <end position="102"/>
    </location>
</feature>
<sequence length="135" mass="14728">MVGCFVTRIARYLQVWNPARPIYDSVGGGRGTRLDLDVMIHMKLIEKVGDAYRVVGAIEVNPDDARAETAGGANMEEDSPPPFPSSFGAGTPGAGPSFQGTSNMSNDEVLARMMSWMDFFDTRLNGMETMIADRF</sequence>
<organism evidence="2 3">
    <name type="scientific">Jatropha curcas</name>
    <name type="common">Barbados nut</name>
    <dbReference type="NCBI Taxonomy" id="180498"/>
    <lineage>
        <taxon>Eukaryota</taxon>
        <taxon>Viridiplantae</taxon>
        <taxon>Streptophyta</taxon>
        <taxon>Embryophyta</taxon>
        <taxon>Tracheophyta</taxon>
        <taxon>Spermatophyta</taxon>
        <taxon>Magnoliopsida</taxon>
        <taxon>eudicotyledons</taxon>
        <taxon>Gunneridae</taxon>
        <taxon>Pentapetalae</taxon>
        <taxon>rosids</taxon>
        <taxon>fabids</taxon>
        <taxon>Malpighiales</taxon>
        <taxon>Euphorbiaceae</taxon>
        <taxon>Crotonoideae</taxon>
        <taxon>Jatropheae</taxon>
        <taxon>Jatropha</taxon>
    </lineage>
</organism>
<name>A0A067KVH7_JATCU</name>
<keyword evidence="3" id="KW-1185">Reference proteome</keyword>
<dbReference type="AlphaFoldDB" id="A0A067KVH7"/>
<proteinExistence type="predicted"/>
<protein>
    <submittedName>
        <fullName evidence="2">Uncharacterized protein</fullName>
    </submittedName>
</protein>
<dbReference type="Proteomes" id="UP000027138">
    <property type="component" value="Unassembled WGS sequence"/>
</dbReference>
<accession>A0A067KVH7</accession>
<evidence type="ECO:0000313" key="3">
    <source>
        <dbReference type="Proteomes" id="UP000027138"/>
    </source>
</evidence>
<dbReference type="EMBL" id="KK914468">
    <property type="protein sequence ID" value="KDP35859.1"/>
    <property type="molecule type" value="Genomic_DNA"/>
</dbReference>
<gene>
    <name evidence="2" type="ORF">JCGZ_10598</name>
</gene>
<reference evidence="2 3" key="1">
    <citation type="journal article" date="2014" name="PLoS ONE">
        <title>Global Analysis of Gene Expression Profiles in Physic Nut (Jatropha curcas L.) Seedlings Exposed to Salt Stress.</title>
        <authorList>
            <person name="Zhang L."/>
            <person name="Zhang C."/>
            <person name="Wu P."/>
            <person name="Chen Y."/>
            <person name="Li M."/>
            <person name="Jiang H."/>
            <person name="Wu G."/>
        </authorList>
    </citation>
    <scope>NUCLEOTIDE SEQUENCE [LARGE SCALE GENOMIC DNA]</scope>
    <source>
        <strain evidence="3">cv. GZQX0401</strain>
        <tissue evidence="2">Young leaves</tissue>
    </source>
</reference>
<evidence type="ECO:0000256" key="1">
    <source>
        <dbReference type="SAM" id="MobiDB-lite"/>
    </source>
</evidence>